<keyword evidence="3" id="KW-1185">Reference proteome</keyword>
<dbReference type="OrthoDB" id="5234364at2759"/>
<evidence type="ECO:0000313" key="3">
    <source>
        <dbReference type="Proteomes" id="UP000092177"/>
    </source>
</evidence>
<dbReference type="Proteomes" id="UP000092177">
    <property type="component" value="Chromosome 9"/>
</dbReference>
<dbReference type="AlphaFoldDB" id="A0A1B7XWK8"/>
<dbReference type="GeneID" id="28872346"/>
<name>A0A1B7XWK8_COLHI</name>
<dbReference type="VEuPathDB" id="FungiDB:CH63R_13265"/>
<organism evidence="2 3">
    <name type="scientific">Colletotrichum higginsianum (strain IMI 349063)</name>
    <name type="common">Crucifer anthracnose fungus</name>
    <dbReference type="NCBI Taxonomy" id="759273"/>
    <lineage>
        <taxon>Eukaryota</taxon>
        <taxon>Fungi</taxon>
        <taxon>Dikarya</taxon>
        <taxon>Ascomycota</taxon>
        <taxon>Pezizomycotina</taxon>
        <taxon>Sordariomycetes</taxon>
        <taxon>Hypocreomycetidae</taxon>
        <taxon>Glomerellales</taxon>
        <taxon>Glomerellaceae</taxon>
        <taxon>Colletotrichum</taxon>
        <taxon>Colletotrichum destructivum species complex</taxon>
    </lineage>
</organism>
<reference evidence="3" key="1">
    <citation type="journal article" date="2017" name="BMC Genomics">
        <title>Gapless genome assembly of Colletotrichum higginsianum reveals chromosome structure and association of transposable elements with secondary metabolite gene clusters.</title>
        <authorList>
            <person name="Dallery J.-F."/>
            <person name="Lapalu N."/>
            <person name="Zampounis A."/>
            <person name="Pigne S."/>
            <person name="Luyten I."/>
            <person name="Amselem J."/>
            <person name="Wittenberg A.H.J."/>
            <person name="Zhou S."/>
            <person name="de Queiroz M.V."/>
            <person name="Robin G.P."/>
            <person name="Auger A."/>
            <person name="Hainaut M."/>
            <person name="Henrissat B."/>
            <person name="Kim K.-T."/>
            <person name="Lee Y.-H."/>
            <person name="Lespinet O."/>
            <person name="Schwartz D.C."/>
            <person name="Thon M.R."/>
            <person name="O'Connell R.J."/>
        </authorList>
    </citation>
    <scope>NUCLEOTIDE SEQUENCE [LARGE SCALE GENOMIC DNA]</scope>
    <source>
        <strain evidence="3">IMI 349063</strain>
    </source>
</reference>
<dbReference type="RefSeq" id="XP_018152656.1">
    <property type="nucleotide sequence ID" value="XM_018308239.1"/>
</dbReference>
<evidence type="ECO:0000313" key="2">
    <source>
        <dbReference type="EMBL" id="OBR04138.1"/>
    </source>
</evidence>
<protein>
    <submittedName>
        <fullName evidence="2">Uncharacterized protein</fullName>
    </submittedName>
</protein>
<comment type="caution">
    <text evidence="2">The sequence shown here is derived from an EMBL/GenBank/DDBJ whole genome shotgun (WGS) entry which is preliminary data.</text>
</comment>
<feature type="region of interest" description="Disordered" evidence="1">
    <location>
        <begin position="26"/>
        <end position="69"/>
    </location>
</feature>
<dbReference type="EMBL" id="LTAN01000009">
    <property type="protein sequence ID" value="OBR04138.1"/>
    <property type="molecule type" value="Genomic_DNA"/>
</dbReference>
<proteinExistence type="predicted"/>
<sequence>MLETEAICGIKLSTKVSPLVTVTATATSRSNAETTGPGTAGGEYAVTSGVGSTFPGTAPERGSESSSTG</sequence>
<gene>
    <name evidence="2" type="ORF">CH63R_13265</name>
</gene>
<dbReference type="KEGG" id="chig:CH63R_13265"/>
<accession>A0A1B7XWK8</accession>
<evidence type="ECO:0000256" key="1">
    <source>
        <dbReference type="SAM" id="MobiDB-lite"/>
    </source>
</evidence>